<name>A0A4Y2M2U7_ARAVE</name>
<comment type="caution">
    <text evidence="2">The sequence shown here is derived from an EMBL/GenBank/DDBJ whole genome shotgun (WGS) entry which is preliminary data.</text>
</comment>
<gene>
    <name evidence="2" type="ORF">AVEN_131655_1</name>
</gene>
<sequence>MGHRTEQVPQREVLVNTPTKRAWSSVWRQRSALVDAMKRVSYLQSERPLATKGQAPKKGKEPIGSLRWTPATELTVICWRDFSGPFPREEDEGVKRKCEGRERGDFWKSSSEEDRDERGLDFLGGNKIDLGHGDLKSGRRKTNFILLGHS</sequence>
<reference evidence="2 3" key="1">
    <citation type="journal article" date="2019" name="Sci. Rep.">
        <title>Orb-weaving spider Araneus ventricosus genome elucidates the spidroin gene catalogue.</title>
        <authorList>
            <person name="Kono N."/>
            <person name="Nakamura H."/>
            <person name="Ohtoshi R."/>
            <person name="Moran D.A.P."/>
            <person name="Shinohara A."/>
            <person name="Yoshida Y."/>
            <person name="Fujiwara M."/>
            <person name="Mori M."/>
            <person name="Tomita M."/>
            <person name="Arakawa K."/>
        </authorList>
    </citation>
    <scope>NUCLEOTIDE SEQUENCE [LARGE SCALE GENOMIC DNA]</scope>
</reference>
<evidence type="ECO:0000313" key="3">
    <source>
        <dbReference type="Proteomes" id="UP000499080"/>
    </source>
</evidence>
<evidence type="ECO:0000313" key="2">
    <source>
        <dbReference type="EMBL" id="GBN21355.1"/>
    </source>
</evidence>
<dbReference type="Proteomes" id="UP000499080">
    <property type="component" value="Unassembled WGS sequence"/>
</dbReference>
<evidence type="ECO:0000256" key="1">
    <source>
        <dbReference type="SAM" id="MobiDB-lite"/>
    </source>
</evidence>
<proteinExistence type="predicted"/>
<accession>A0A4Y2M2U7</accession>
<organism evidence="2 3">
    <name type="scientific">Araneus ventricosus</name>
    <name type="common">Orbweaver spider</name>
    <name type="synonym">Epeira ventricosa</name>
    <dbReference type="NCBI Taxonomy" id="182803"/>
    <lineage>
        <taxon>Eukaryota</taxon>
        <taxon>Metazoa</taxon>
        <taxon>Ecdysozoa</taxon>
        <taxon>Arthropoda</taxon>
        <taxon>Chelicerata</taxon>
        <taxon>Arachnida</taxon>
        <taxon>Araneae</taxon>
        <taxon>Araneomorphae</taxon>
        <taxon>Entelegynae</taxon>
        <taxon>Araneoidea</taxon>
        <taxon>Araneidae</taxon>
        <taxon>Araneus</taxon>
    </lineage>
</organism>
<protein>
    <submittedName>
        <fullName evidence="2">Uncharacterized protein</fullName>
    </submittedName>
</protein>
<feature type="compositionally biased region" description="Basic and acidic residues" evidence="1">
    <location>
        <begin position="93"/>
        <end position="119"/>
    </location>
</feature>
<dbReference type="EMBL" id="BGPR01006723">
    <property type="protein sequence ID" value="GBN21355.1"/>
    <property type="molecule type" value="Genomic_DNA"/>
</dbReference>
<keyword evidence="3" id="KW-1185">Reference proteome</keyword>
<dbReference type="AlphaFoldDB" id="A0A4Y2M2U7"/>
<feature type="region of interest" description="Disordered" evidence="1">
    <location>
        <begin position="88"/>
        <end position="119"/>
    </location>
</feature>